<dbReference type="Gene3D" id="2.60.120.1060">
    <property type="entry name" value="NPCBM/NEW2 domain"/>
    <property type="match status" value="1"/>
</dbReference>
<evidence type="ECO:0000313" key="3">
    <source>
        <dbReference type="Proteomes" id="UP001500013"/>
    </source>
</evidence>
<evidence type="ECO:0000256" key="1">
    <source>
        <dbReference type="SAM" id="MobiDB-lite"/>
    </source>
</evidence>
<accession>A0ABN2SWW5</accession>
<evidence type="ECO:0008006" key="4">
    <source>
        <dbReference type="Google" id="ProtNLM"/>
    </source>
</evidence>
<comment type="caution">
    <text evidence="2">The sequence shown here is derived from an EMBL/GenBank/DDBJ whole genome shotgun (WGS) entry which is preliminary data.</text>
</comment>
<name>A0ABN2SWW5_9MICO</name>
<dbReference type="InterPro" id="IPR008979">
    <property type="entry name" value="Galactose-bd-like_sf"/>
</dbReference>
<gene>
    <name evidence="2" type="ORF">GCM10009817_39900</name>
</gene>
<organism evidence="2 3">
    <name type="scientific">Terrabacter lapilli</name>
    <dbReference type="NCBI Taxonomy" id="436231"/>
    <lineage>
        <taxon>Bacteria</taxon>
        <taxon>Bacillati</taxon>
        <taxon>Actinomycetota</taxon>
        <taxon>Actinomycetes</taxon>
        <taxon>Micrococcales</taxon>
        <taxon>Intrasporangiaceae</taxon>
        <taxon>Terrabacter</taxon>
    </lineage>
</organism>
<dbReference type="SUPFAM" id="SSF49785">
    <property type="entry name" value="Galactose-binding domain-like"/>
    <property type="match status" value="1"/>
</dbReference>
<sequence length="240" mass="24712">MVDLFGLAVCGADATVWRAGGRSRPTLVSALLFLLMLFTVGACTTASQPNPAATGTKPASTTPTAADSGTQFGGPSPTSDAVSSAEESATSSATPTAGVAGQIAYRLADLQPVSSMGNWAKASTTINGVLFANSIVIDWAGLADAQGQASQGEYNLERRCSALTFTAGIADDAPADTAAQFRVYSDDVLLAQLSIPFGHDMHRSILLPRTLRLRLVALAESHAAPKAAFGDATVYCSRLD</sequence>
<reference evidence="2 3" key="1">
    <citation type="journal article" date="2019" name="Int. J. Syst. Evol. Microbiol.">
        <title>The Global Catalogue of Microorganisms (GCM) 10K type strain sequencing project: providing services to taxonomists for standard genome sequencing and annotation.</title>
        <authorList>
            <consortium name="The Broad Institute Genomics Platform"/>
            <consortium name="The Broad Institute Genome Sequencing Center for Infectious Disease"/>
            <person name="Wu L."/>
            <person name="Ma J."/>
        </authorList>
    </citation>
    <scope>NUCLEOTIDE SEQUENCE [LARGE SCALE GENOMIC DNA]</scope>
    <source>
        <strain evidence="2 3">JCM 15628</strain>
    </source>
</reference>
<keyword evidence="3" id="KW-1185">Reference proteome</keyword>
<protein>
    <recommendedName>
        <fullName evidence="4">NPCBM/NEW2 domain-containing protein</fullName>
    </recommendedName>
</protein>
<feature type="region of interest" description="Disordered" evidence="1">
    <location>
        <begin position="48"/>
        <end position="95"/>
    </location>
</feature>
<proteinExistence type="predicted"/>
<feature type="compositionally biased region" description="Low complexity" evidence="1">
    <location>
        <begin position="78"/>
        <end position="95"/>
    </location>
</feature>
<dbReference type="InterPro" id="IPR038637">
    <property type="entry name" value="NPCBM_sf"/>
</dbReference>
<dbReference type="Proteomes" id="UP001500013">
    <property type="component" value="Unassembled WGS sequence"/>
</dbReference>
<evidence type="ECO:0000313" key="2">
    <source>
        <dbReference type="EMBL" id="GAA1993611.1"/>
    </source>
</evidence>
<dbReference type="EMBL" id="BAAAPU010000011">
    <property type="protein sequence ID" value="GAA1993611.1"/>
    <property type="molecule type" value="Genomic_DNA"/>
</dbReference>
<feature type="compositionally biased region" description="Polar residues" evidence="1">
    <location>
        <begin position="48"/>
        <end position="70"/>
    </location>
</feature>